<protein>
    <submittedName>
        <fullName evidence="2">Multidrug transporter</fullName>
    </submittedName>
</protein>
<reference evidence="2" key="1">
    <citation type="submission" date="2022-06" db="EMBL/GenBank/DDBJ databases">
        <title>Detection of beta-lactamases in bacteria of animal origin.</title>
        <authorList>
            <person name="Mlynarcik P."/>
            <person name="Zdarska V."/>
            <person name="Chudobova H."/>
            <person name="Prochazkova P."/>
            <person name="Hricova K."/>
            <person name="Mezerova K."/>
            <person name="Bardon J."/>
            <person name="Dolejska M."/>
            <person name="Sukkar I."/>
            <person name="Kolar M."/>
        </authorList>
    </citation>
    <scope>NUCLEOTIDE SEQUENCE</scope>
    <source>
        <strain evidence="2">S 300-3</strain>
    </source>
</reference>
<accession>A0AA42BFG2</accession>
<keyword evidence="1" id="KW-1133">Transmembrane helix</keyword>
<dbReference type="AlphaFoldDB" id="A0AA42BFG2"/>
<dbReference type="EMBL" id="JAMYBS010000036">
    <property type="protein sequence ID" value="MCO7546865.1"/>
    <property type="molecule type" value="Genomic_DNA"/>
</dbReference>
<keyword evidence="1" id="KW-0812">Transmembrane</keyword>
<gene>
    <name evidence="2" type="ORF">NJF43_19120</name>
</gene>
<evidence type="ECO:0000256" key="1">
    <source>
        <dbReference type="SAM" id="Phobius"/>
    </source>
</evidence>
<proteinExistence type="predicted"/>
<evidence type="ECO:0000313" key="2">
    <source>
        <dbReference type="EMBL" id="MCO7546865.1"/>
    </source>
</evidence>
<organism evidence="2 3">
    <name type="scientific">Stutzerimonas nitrititolerans</name>
    <dbReference type="NCBI Taxonomy" id="2482751"/>
    <lineage>
        <taxon>Bacteria</taxon>
        <taxon>Pseudomonadati</taxon>
        <taxon>Pseudomonadota</taxon>
        <taxon>Gammaproteobacteria</taxon>
        <taxon>Pseudomonadales</taxon>
        <taxon>Pseudomonadaceae</taxon>
        <taxon>Stutzerimonas</taxon>
    </lineage>
</organism>
<dbReference type="RefSeq" id="WP_253164843.1">
    <property type="nucleotide sequence ID" value="NZ_JAMYBS010000036.1"/>
</dbReference>
<feature type="transmembrane region" description="Helical" evidence="1">
    <location>
        <begin position="25"/>
        <end position="42"/>
    </location>
</feature>
<dbReference type="Proteomes" id="UP001165292">
    <property type="component" value="Unassembled WGS sequence"/>
</dbReference>
<sequence>MLIGALLIATWVILLVRYPLRALPISLGAVLGLGLVAGWVLWQEQRERSLLAQLELRLSHTPEHCPASQPLHVVLRNQSPQPLQNLQWEIAAYAPGTQVNLVEVRHDSPRYEGPGDLQPGAQWEACMPLPSLRPGYRASTLRFSAERLQGRFAD</sequence>
<keyword evidence="1" id="KW-0472">Membrane</keyword>
<evidence type="ECO:0000313" key="3">
    <source>
        <dbReference type="Proteomes" id="UP001165292"/>
    </source>
</evidence>
<name>A0AA42BFG2_9GAMM</name>
<comment type="caution">
    <text evidence="2">The sequence shown here is derived from an EMBL/GenBank/DDBJ whole genome shotgun (WGS) entry which is preliminary data.</text>
</comment>